<evidence type="ECO:0000313" key="4">
    <source>
        <dbReference type="Proteomes" id="UP001283361"/>
    </source>
</evidence>
<dbReference type="GO" id="GO:0009898">
    <property type="term" value="C:cytoplasmic side of plasma membrane"/>
    <property type="evidence" value="ECO:0007669"/>
    <property type="project" value="TreeGrafter"/>
</dbReference>
<dbReference type="SUPFAM" id="SSF63707">
    <property type="entry name" value="Ganglioside M2 (gm2) activator"/>
    <property type="match status" value="1"/>
</dbReference>
<dbReference type="Pfam" id="PF02221">
    <property type="entry name" value="E1_DerP2_DerF2"/>
    <property type="match status" value="1"/>
</dbReference>
<dbReference type="InterPro" id="IPR036846">
    <property type="entry name" value="GM2-AP_sf"/>
</dbReference>
<dbReference type="EMBL" id="JAWDGP010006984">
    <property type="protein sequence ID" value="KAK3731903.1"/>
    <property type="molecule type" value="Genomic_DNA"/>
</dbReference>
<comment type="caution">
    <text evidence="3">The sequence shown here is derived from an EMBL/GenBank/DDBJ whole genome shotgun (WGS) entry which is preliminary data.</text>
</comment>
<dbReference type="Gene3D" id="2.70.220.10">
    <property type="entry name" value="Ganglioside GM2 activator"/>
    <property type="match status" value="1"/>
</dbReference>
<dbReference type="AlphaFoldDB" id="A0AAE0Y3Q4"/>
<dbReference type="InterPro" id="IPR003172">
    <property type="entry name" value="ML_dom"/>
</dbReference>
<keyword evidence="4" id="KW-1185">Reference proteome</keyword>
<accession>A0AAE0Y3Q4</accession>
<protein>
    <recommendedName>
        <fullName evidence="2">MD-2-related lipid-recognition domain-containing protein</fullName>
    </recommendedName>
</protein>
<dbReference type="SMART" id="SM00737">
    <property type="entry name" value="ML"/>
    <property type="match status" value="1"/>
</dbReference>
<organism evidence="3 4">
    <name type="scientific">Elysia crispata</name>
    <name type="common">lettuce slug</name>
    <dbReference type="NCBI Taxonomy" id="231223"/>
    <lineage>
        <taxon>Eukaryota</taxon>
        <taxon>Metazoa</taxon>
        <taxon>Spiralia</taxon>
        <taxon>Lophotrochozoa</taxon>
        <taxon>Mollusca</taxon>
        <taxon>Gastropoda</taxon>
        <taxon>Heterobranchia</taxon>
        <taxon>Euthyneura</taxon>
        <taxon>Panpulmonata</taxon>
        <taxon>Sacoglossa</taxon>
        <taxon>Placobranchoidea</taxon>
        <taxon>Plakobranchidae</taxon>
        <taxon>Elysia</taxon>
    </lineage>
</organism>
<reference evidence="3" key="1">
    <citation type="journal article" date="2023" name="G3 (Bethesda)">
        <title>A reference genome for the long-term kleptoplast-retaining sea slug Elysia crispata morphotype clarki.</title>
        <authorList>
            <person name="Eastman K.E."/>
            <person name="Pendleton A.L."/>
            <person name="Shaikh M.A."/>
            <person name="Suttiyut T."/>
            <person name="Ogas R."/>
            <person name="Tomko P."/>
            <person name="Gavelis G."/>
            <person name="Widhalm J.R."/>
            <person name="Wisecaver J.H."/>
        </authorList>
    </citation>
    <scope>NUCLEOTIDE SEQUENCE</scope>
    <source>
        <strain evidence="3">ECLA1</strain>
    </source>
</reference>
<gene>
    <name evidence="3" type="ORF">RRG08_043236</name>
</gene>
<dbReference type="GO" id="GO:0008047">
    <property type="term" value="F:enzyme activator activity"/>
    <property type="evidence" value="ECO:0007669"/>
    <property type="project" value="InterPro"/>
</dbReference>
<name>A0AAE0Y3Q4_9GAST</name>
<sequence length="200" mass="21425">MSSGPFPCSLFSTLGSGELCFVTLKGLPETMSRNGVLVFCGLVTAALVGIVRCDSLTVSSCGDTENALVKVKKFEYSPNPVTFPGNLTLDLEFDILQDIVAPVSVNTAIEVGALGGVLQIPCINGIGSCFIDDICEKITADECPDFFKNNNIQCQCPFQKGSFSLPELNIYIPLGDCHVTIQVHTNDVFAFCLDIRAINS</sequence>
<dbReference type="Proteomes" id="UP001283361">
    <property type="component" value="Unassembled WGS sequence"/>
</dbReference>
<dbReference type="InterPro" id="IPR028996">
    <property type="entry name" value="GM2-AP"/>
</dbReference>
<evidence type="ECO:0000313" key="3">
    <source>
        <dbReference type="EMBL" id="KAK3731903.1"/>
    </source>
</evidence>
<feature type="domain" description="MD-2-related lipid-recognition" evidence="2">
    <location>
        <begin position="58"/>
        <end position="197"/>
    </location>
</feature>
<dbReference type="PANTHER" id="PTHR17357:SF0">
    <property type="entry name" value="GANGLIOSIDE GM2 ACTIVATOR"/>
    <property type="match status" value="1"/>
</dbReference>
<keyword evidence="1" id="KW-0732">Signal</keyword>
<dbReference type="GO" id="GO:0006689">
    <property type="term" value="P:ganglioside catabolic process"/>
    <property type="evidence" value="ECO:0007669"/>
    <property type="project" value="InterPro"/>
</dbReference>
<dbReference type="PANTHER" id="PTHR17357">
    <property type="entry name" value="GM2 GANGLIOSIDE ACTIVATOR PROTEIN"/>
    <property type="match status" value="1"/>
</dbReference>
<evidence type="ECO:0000259" key="2">
    <source>
        <dbReference type="SMART" id="SM00737"/>
    </source>
</evidence>
<proteinExistence type="predicted"/>
<evidence type="ECO:0000256" key="1">
    <source>
        <dbReference type="ARBA" id="ARBA00022729"/>
    </source>
</evidence>
<dbReference type="GO" id="GO:0005319">
    <property type="term" value="F:lipid transporter activity"/>
    <property type="evidence" value="ECO:0007669"/>
    <property type="project" value="TreeGrafter"/>
</dbReference>